<dbReference type="Proteomes" id="UP000076722">
    <property type="component" value="Unassembled WGS sequence"/>
</dbReference>
<organism evidence="1 2">
    <name type="scientific">Sistotremastrum niveocremeum HHB9708</name>
    <dbReference type="NCBI Taxonomy" id="1314777"/>
    <lineage>
        <taxon>Eukaryota</taxon>
        <taxon>Fungi</taxon>
        <taxon>Dikarya</taxon>
        <taxon>Basidiomycota</taxon>
        <taxon>Agaricomycotina</taxon>
        <taxon>Agaricomycetes</taxon>
        <taxon>Sistotremastrales</taxon>
        <taxon>Sistotremastraceae</taxon>
        <taxon>Sertulicium</taxon>
        <taxon>Sertulicium niveocremeum</taxon>
    </lineage>
</organism>
<sequence>MTTRYIPHLISATLLTSLSMHLLMHRKGSQDERATLDARISVLESLVARVKSGENVSDREIQRLKNLGRGSGSTGLGVDMGTVSESLRSTGWRDMVLGKKPVEDPAATRELESVIRALEAAETSETSA</sequence>
<dbReference type="EMBL" id="KV419432">
    <property type="protein sequence ID" value="KZS88931.1"/>
    <property type="molecule type" value="Genomic_DNA"/>
</dbReference>
<reference evidence="1 2" key="1">
    <citation type="journal article" date="2016" name="Mol. Biol. Evol.">
        <title>Comparative Genomics of Early-Diverging Mushroom-Forming Fungi Provides Insights into the Origins of Lignocellulose Decay Capabilities.</title>
        <authorList>
            <person name="Nagy L.G."/>
            <person name="Riley R."/>
            <person name="Tritt A."/>
            <person name="Adam C."/>
            <person name="Daum C."/>
            <person name="Floudas D."/>
            <person name="Sun H."/>
            <person name="Yadav J.S."/>
            <person name="Pangilinan J."/>
            <person name="Larsson K.H."/>
            <person name="Matsuura K."/>
            <person name="Barry K."/>
            <person name="Labutti K."/>
            <person name="Kuo R."/>
            <person name="Ohm R.A."/>
            <person name="Bhattacharya S.S."/>
            <person name="Shirouzu T."/>
            <person name="Yoshinaga Y."/>
            <person name="Martin F.M."/>
            <person name="Grigoriev I.V."/>
            <person name="Hibbett D.S."/>
        </authorList>
    </citation>
    <scope>NUCLEOTIDE SEQUENCE [LARGE SCALE GENOMIC DNA]</scope>
    <source>
        <strain evidence="1 2">HHB9708</strain>
    </source>
</reference>
<evidence type="ECO:0000313" key="2">
    <source>
        <dbReference type="Proteomes" id="UP000076722"/>
    </source>
</evidence>
<keyword evidence="2" id="KW-1185">Reference proteome</keyword>
<dbReference type="AlphaFoldDB" id="A0A164PPZ1"/>
<name>A0A164PPZ1_9AGAM</name>
<dbReference type="OrthoDB" id="2596179at2759"/>
<evidence type="ECO:0000313" key="1">
    <source>
        <dbReference type="EMBL" id="KZS88931.1"/>
    </source>
</evidence>
<gene>
    <name evidence="1" type="ORF">SISNIDRAFT_489773</name>
</gene>
<protein>
    <submittedName>
        <fullName evidence="1">Uncharacterized protein</fullName>
    </submittedName>
</protein>
<accession>A0A164PPZ1</accession>
<proteinExistence type="predicted"/>